<proteinExistence type="predicted"/>
<dbReference type="AlphaFoldDB" id="A0A5S4EGW3"/>
<keyword evidence="3" id="KW-1185">Reference proteome</keyword>
<feature type="compositionally biased region" description="Basic and acidic residues" evidence="1">
    <location>
        <begin position="57"/>
        <end position="69"/>
    </location>
</feature>
<dbReference type="Proteomes" id="UP000306324">
    <property type="component" value="Unassembled WGS sequence"/>
</dbReference>
<evidence type="ECO:0000313" key="3">
    <source>
        <dbReference type="Proteomes" id="UP000306324"/>
    </source>
</evidence>
<sequence length="79" mass="8451">MTPPAPAVAADSRDACACYLRACCALRVHGRCCADDTRPRCRAERPGPAFPRLLARPRQDRPAIPHPRDPAAGNCASQG</sequence>
<reference evidence="2 3" key="1">
    <citation type="submission" date="2019-04" db="EMBL/GenBank/DDBJ databases">
        <title>A novel phosphate-accumulating bacterium identified in bioreactor for phosphate removal from wastewater.</title>
        <authorList>
            <person name="Kotlyarov R.Y."/>
            <person name="Beletsky A.V."/>
            <person name="Kallistova A.Y."/>
            <person name="Dorofeev A.G."/>
            <person name="Nikolaev Y.Y."/>
            <person name="Pimenov N.V."/>
            <person name="Ravin N.V."/>
            <person name="Mardanov A.V."/>
        </authorList>
    </citation>
    <scope>NUCLEOTIDE SEQUENCE [LARGE SCALE GENOMIC DNA]</scope>
    <source>
        <strain evidence="2 3">Bin19</strain>
    </source>
</reference>
<feature type="region of interest" description="Disordered" evidence="1">
    <location>
        <begin position="45"/>
        <end position="79"/>
    </location>
</feature>
<organism evidence="2 3">
    <name type="scientific">Candidatus Accumulibacter phosphatis</name>
    <dbReference type="NCBI Taxonomy" id="327160"/>
    <lineage>
        <taxon>Bacteria</taxon>
        <taxon>Pseudomonadati</taxon>
        <taxon>Pseudomonadota</taxon>
        <taxon>Betaproteobacteria</taxon>
        <taxon>Candidatus Accumulibacter</taxon>
    </lineage>
</organism>
<name>A0A5S4EGW3_9PROT</name>
<gene>
    <name evidence="2" type="ORF">ACCUM_0437</name>
</gene>
<evidence type="ECO:0000256" key="1">
    <source>
        <dbReference type="SAM" id="MobiDB-lite"/>
    </source>
</evidence>
<accession>A0A5S4EGW3</accession>
<dbReference type="EMBL" id="SWAD01000206">
    <property type="protein sequence ID" value="TMQ74469.1"/>
    <property type="molecule type" value="Genomic_DNA"/>
</dbReference>
<comment type="caution">
    <text evidence="2">The sequence shown here is derived from an EMBL/GenBank/DDBJ whole genome shotgun (WGS) entry which is preliminary data.</text>
</comment>
<evidence type="ECO:0000313" key="2">
    <source>
        <dbReference type="EMBL" id="TMQ74469.1"/>
    </source>
</evidence>
<protein>
    <submittedName>
        <fullName evidence="2">Uncharacterized protein</fullName>
    </submittedName>
</protein>